<dbReference type="Proteomes" id="UP000652219">
    <property type="component" value="Unassembled WGS sequence"/>
</dbReference>
<evidence type="ECO:0000313" key="2">
    <source>
        <dbReference type="EMBL" id="KAF6785058.1"/>
    </source>
</evidence>
<comment type="caution">
    <text evidence="2">The sequence shown here is derived from an EMBL/GenBank/DDBJ whole genome shotgun (WGS) entry which is preliminary data.</text>
</comment>
<reference evidence="2 3" key="1">
    <citation type="journal article" date="2020" name="Phytopathology">
        <title>Genome Sequence Resources of Colletotrichum truncatum, C. plurivorum, C. musicola, and C. sojae: Four Species Pathogenic to Soybean (Glycine max).</title>
        <authorList>
            <person name="Rogerio F."/>
            <person name="Boufleur T.R."/>
            <person name="Ciampi-Guillardi M."/>
            <person name="Sukno S.A."/>
            <person name="Thon M.R."/>
            <person name="Massola Junior N.S."/>
            <person name="Baroncelli R."/>
        </authorList>
    </citation>
    <scope>NUCLEOTIDE SEQUENCE [LARGE SCALE GENOMIC DNA]</scope>
    <source>
        <strain evidence="2 3">LFN0009</strain>
    </source>
</reference>
<protein>
    <submittedName>
        <fullName evidence="2">Uncharacterized protein</fullName>
    </submittedName>
</protein>
<organism evidence="2 3">
    <name type="scientific">Colletotrichum sojae</name>
    <dbReference type="NCBI Taxonomy" id="2175907"/>
    <lineage>
        <taxon>Eukaryota</taxon>
        <taxon>Fungi</taxon>
        <taxon>Dikarya</taxon>
        <taxon>Ascomycota</taxon>
        <taxon>Pezizomycotina</taxon>
        <taxon>Sordariomycetes</taxon>
        <taxon>Hypocreomycetidae</taxon>
        <taxon>Glomerellales</taxon>
        <taxon>Glomerellaceae</taxon>
        <taxon>Colletotrichum</taxon>
        <taxon>Colletotrichum orchidearum species complex</taxon>
    </lineage>
</organism>
<dbReference type="AlphaFoldDB" id="A0A8H6MIH0"/>
<keyword evidence="3" id="KW-1185">Reference proteome</keyword>
<proteinExistence type="predicted"/>
<dbReference type="EMBL" id="WIGN01000707">
    <property type="protein sequence ID" value="KAF6785058.1"/>
    <property type="molecule type" value="Genomic_DNA"/>
</dbReference>
<name>A0A8H6MIH0_9PEZI</name>
<evidence type="ECO:0000313" key="3">
    <source>
        <dbReference type="Proteomes" id="UP000652219"/>
    </source>
</evidence>
<sequence length="404" mass="44870">MSAAISTAPPPLANAAIDRAVADIKDAATDPLRDPPVDLLPFWERVKQSFIASDITEPFPTYVQRSISRPVLLNILRAVFAEDLSKIAAQGRSEISRRRVATARLGLEQDAELFLWFGPAAVLSQRCWRTFSELQPPALTAGRLFVELDRALRDRSLEQHYLSHGFQPTDFRNALHAIKEAHARERTNSPEGRMEDTSGADMDDSAIDLTSSNTPATPVRPRKTPAAAGAPGAHLDELFKILFDQQSILAKGQKKIEEAQNAAEHTAAASNAKMQACRDGITSLLDSMERGDAVEDDDERPTLADHGDRFRTELKKKRKAEDEIARLDGKKRQMDTSVEEIILEVKKAVRGHEERIAKTMEDVDGQDIDEGGRRKRSTPYIVGVYMSTLSGIQLRLNVRYSPHS</sequence>
<gene>
    <name evidence="2" type="ORF">CSOJ01_15646</name>
</gene>
<feature type="compositionally biased region" description="Basic and acidic residues" evidence="1">
    <location>
        <begin position="182"/>
        <end position="196"/>
    </location>
</feature>
<accession>A0A8H6MIH0</accession>
<feature type="region of interest" description="Disordered" evidence="1">
    <location>
        <begin position="182"/>
        <end position="230"/>
    </location>
</feature>
<evidence type="ECO:0000256" key="1">
    <source>
        <dbReference type="SAM" id="MobiDB-lite"/>
    </source>
</evidence>